<dbReference type="EMBL" id="JAIRBM010000009">
    <property type="protein sequence ID" value="MBZ6077425.1"/>
    <property type="molecule type" value="Genomic_DNA"/>
</dbReference>
<dbReference type="PROSITE" id="PS01124">
    <property type="entry name" value="HTH_ARAC_FAMILY_2"/>
    <property type="match status" value="1"/>
</dbReference>
<keyword evidence="1" id="KW-0805">Transcription regulation</keyword>
<dbReference type="Pfam" id="PF14525">
    <property type="entry name" value="AraC_binding_2"/>
    <property type="match status" value="1"/>
</dbReference>
<dbReference type="Pfam" id="PF12833">
    <property type="entry name" value="HTH_18"/>
    <property type="match status" value="1"/>
</dbReference>
<feature type="compositionally biased region" description="Basic and acidic residues" evidence="4">
    <location>
        <begin position="1"/>
        <end position="11"/>
    </location>
</feature>
<accession>A0ABS7VQN2</accession>
<keyword evidence="3" id="KW-0804">Transcription</keyword>
<keyword evidence="2" id="KW-0238">DNA-binding</keyword>
<reference evidence="6 7" key="1">
    <citation type="submission" date="2021-09" db="EMBL/GenBank/DDBJ databases">
        <title>The complete genome sequence of a new microorganism.</title>
        <authorList>
            <person name="Zi Z."/>
        </authorList>
    </citation>
    <scope>NUCLEOTIDE SEQUENCE [LARGE SCALE GENOMIC DNA]</scope>
    <source>
        <strain evidence="6 7">WGZ8</strain>
    </source>
</reference>
<organism evidence="6 7">
    <name type="scientific">Microvirga puerhi</name>
    <dbReference type="NCBI Taxonomy" id="2876078"/>
    <lineage>
        <taxon>Bacteria</taxon>
        <taxon>Pseudomonadati</taxon>
        <taxon>Pseudomonadota</taxon>
        <taxon>Alphaproteobacteria</taxon>
        <taxon>Hyphomicrobiales</taxon>
        <taxon>Methylobacteriaceae</taxon>
        <taxon>Microvirga</taxon>
    </lineage>
</organism>
<evidence type="ECO:0000313" key="6">
    <source>
        <dbReference type="EMBL" id="MBZ6077425.1"/>
    </source>
</evidence>
<dbReference type="PANTHER" id="PTHR46796:SF12">
    <property type="entry name" value="HTH-TYPE DNA-BINDING TRANSCRIPTIONAL ACTIVATOR EUTR"/>
    <property type="match status" value="1"/>
</dbReference>
<sequence>MNERKPPEAKEYPSIPGRDSISQRDLIIDQTWQSTKLEELENALNTLVSPQRLIPTSKDASAGGMFGYRGQNDVGIFRVQIEQDVDMHQIPEDANDRMAFVIGPAAPSELKIRGETFSISQQRAVIFPSGPERLITIPKNTEHHVLIMSRRKIAECAAKLLDHDIPGFIEFDVGVDLESPTEQSWLRLLTYAETDLADPTALIRRSSPAWRQFEQSLLTGFLLSHRNAYSDALLAPRAAAVPFYVKRAEDYIEAHFTEPLSLADIAAQAGVSARSLQNGFQNFRGMTPMAFLRSLRLKQAHHQLCLADPNAASVTEIALACGFTHLGEFGTLYKRTFGVTPRETLFKRG</sequence>
<comment type="caution">
    <text evidence="6">The sequence shown here is derived from an EMBL/GenBank/DDBJ whole genome shotgun (WGS) entry which is preliminary data.</text>
</comment>
<dbReference type="InterPro" id="IPR018062">
    <property type="entry name" value="HTH_AraC-typ_CS"/>
</dbReference>
<proteinExistence type="predicted"/>
<evidence type="ECO:0000256" key="1">
    <source>
        <dbReference type="ARBA" id="ARBA00023015"/>
    </source>
</evidence>
<dbReference type="Gene3D" id="1.10.10.60">
    <property type="entry name" value="Homeodomain-like"/>
    <property type="match status" value="1"/>
</dbReference>
<feature type="region of interest" description="Disordered" evidence="4">
    <location>
        <begin position="1"/>
        <end position="20"/>
    </location>
</feature>
<gene>
    <name evidence="6" type="ORF">K9B37_14185</name>
</gene>
<evidence type="ECO:0000256" key="3">
    <source>
        <dbReference type="ARBA" id="ARBA00023163"/>
    </source>
</evidence>
<keyword evidence="7" id="KW-1185">Reference proteome</keyword>
<dbReference type="RefSeq" id="WP_224313819.1">
    <property type="nucleotide sequence ID" value="NZ_JAIRBM010000009.1"/>
</dbReference>
<dbReference type="SMART" id="SM00342">
    <property type="entry name" value="HTH_ARAC"/>
    <property type="match status" value="1"/>
</dbReference>
<evidence type="ECO:0000259" key="5">
    <source>
        <dbReference type="PROSITE" id="PS01124"/>
    </source>
</evidence>
<dbReference type="InterPro" id="IPR050204">
    <property type="entry name" value="AraC_XylS_family_regulators"/>
</dbReference>
<dbReference type="InterPro" id="IPR035418">
    <property type="entry name" value="AraC-bd_2"/>
</dbReference>
<name>A0ABS7VQN2_9HYPH</name>
<dbReference type="Proteomes" id="UP000704176">
    <property type="component" value="Unassembled WGS sequence"/>
</dbReference>
<protein>
    <submittedName>
        <fullName evidence="6">AraC family transcriptional regulator</fullName>
    </submittedName>
</protein>
<feature type="domain" description="HTH araC/xylS-type" evidence="5">
    <location>
        <begin position="246"/>
        <end position="347"/>
    </location>
</feature>
<dbReference type="PANTHER" id="PTHR46796">
    <property type="entry name" value="HTH-TYPE TRANSCRIPTIONAL ACTIVATOR RHAS-RELATED"/>
    <property type="match status" value="1"/>
</dbReference>
<evidence type="ECO:0000256" key="2">
    <source>
        <dbReference type="ARBA" id="ARBA00023125"/>
    </source>
</evidence>
<dbReference type="PROSITE" id="PS00041">
    <property type="entry name" value="HTH_ARAC_FAMILY_1"/>
    <property type="match status" value="1"/>
</dbReference>
<evidence type="ECO:0000256" key="4">
    <source>
        <dbReference type="SAM" id="MobiDB-lite"/>
    </source>
</evidence>
<dbReference type="InterPro" id="IPR009057">
    <property type="entry name" value="Homeodomain-like_sf"/>
</dbReference>
<evidence type="ECO:0000313" key="7">
    <source>
        <dbReference type="Proteomes" id="UP000704176"/>
    </source>
</evidence>
<dbReference type="InterPro" id="IPR018060">
    <property type="entry name" value="HTH_AraC"/>
</dbReference>
<dbReference type="SUPFAM" id="SSF46689">
    <property type="entry name" value="Homeodomain-like"/>
    <property type="match status" value="2"/>
</dbReference>